<sequence>MNTGNQISLWIRPEAEELELYSGKDLLKNFQESVYVYEKNGIFFITREGNILLNEKDGYYKLVANDSSYNKVNLGSGEFIKEHQVSYPYVLGGMAQGIASVDLVVAAAEKNIMSFFGTGGLNLQRVDNALKQIKSRIKKDGVYGVNIISANPKKDEEIISLLIQHEVRIIEVAGAVTLTPAIVEYRLQGIHKKDNRIITKNKIFAKISREEVASLFMSPPPEKIITQLLNEGRITKEEARLAVEISVSEDIIAEADSGGHTDNRPALVLYQNMVLLRNQIMKKYQYKHGRIRIGAAGGICTPYTVYAAFSLGVDFVMTGSVNQSCIEAGTSQEVKTILSKLSMSDVANAPSADMFEMGSRVQVMTKGLLFHVKANKLYEVYKNFDSIEQIDSKTRNYLEEKVFKENLNDVWHKTRQFFVDNDPILLSRADKNEKLKMALIFRSYLGLSSKWAQNGEMDKKVDFQVFCGPAMGAFNRWVKDTYLEYPENRRVADVAKNMIYGAMYLKRLYFLSTQCQRIDMNNFQVVPDEKW</sequence>
<accession>A0A6S6R2V9</accession>
<feature type="domain" description="[Acyl-carrier-protein] S-malonyltransferase-like inserted helical" evidence="1">
    <location>
        <begin position="384"/>
        <end position="463"/>
    </location>
</feature>
<dbReference type="KEGG" id="acel:acsn021_19760"/>
<proteinExistence type="predicted"/>
<dbReference type="AlphaFoldDB" id="A0A6S6R2V9"/>
<dbReference type="GO" id="GO:0051213">
    <property type="term" value="F:dioxygenase activity"/>
    <property type="evidence" value="ECO:0007669"/>
    <property type="project" value="UniProtKB-KW"/>
</dbReference>
<keyword evidence="2" id="KW-0223">Dioxygenase</keyword>
<evidence type="ECO:0000313" key="3">
    <source>
        <dbReference type="Proteomes" id="UP000515561"/>
    </source>
</evidence>
<dbReference type="InterPro" id="IPR014179">
    <property type="entry name" value="PfaD-like_TIM-barrel"/>
</dbReference>
<dbReference type="Pfam" id="PF21607">
    <property type="entry name" value="FabD_helical_ins"/>
    <property type="match status" value="1"/>
</dbReference>
<gene>
    <name evidence="2" type="primary">pfaD</name>
    <name evidence="2" type="ORF">acsn021_19760</name>
</gene>
<evidence type="ECO:0000259" key="1">
    <source>
        <dbReference type="Pfam" id="PF21607"/>
    </source>
</evidence>
<dbReference type="Pfam" id="PF03060">
    <property type="entry name" value="NMO"/>
    <property type="match status" value="1"/>
</dbReference>
<reference evidence="2 3" key="1">
    <citation type="journal article" date="2016" name="Int. J. Syst. Evol. Microbiol.">
        <title>Descriptions of Anaerotaenia torta gen. nov., sp. nov. and Anaerocolumna cellulosilytica gen. nov., sp. nov. isolated from a methanogenic reactor of cattle waste.</title>
        <authorList>
            <person name="Uek A."/>
            <person name="Ohtaki Y."/>
            <person name="Kaku N."/>
            <person name="Ueki K."/>
        </authorList>
    </citation>
    <scope>NUCLEOTIDE SEQUENCE [LARGE SCALE GENOMIC DNA]</scope>
    <source>
        <strain evidence="2 3">SN021</strain>
    </source>
</reference>
<dbReference type="PANTHER" id="PTHR32332">
    <property type="entry name" value="2-NITROPROPANE DIOXYGENASE"/>
    <property type="match status" value="1"/>
</dbReference>
<keyword evidence="3" id="KW-1185">Reference proteome</keyword>
<evidence type="ECO:0000313" key="2">
    <source>
        <dbReference type="EMBL" id="BCJ94407.1"/>
    </source>
</evidence>
<dbReference type="Proteomes" id="UP000515561">
    <property type="component" value="Chromosome"/>
</dbReference>
<dbReference type="Gene3D" id="3.20.20.70">
    <property type="entry name" value="Aldolase class I"/>
    <property type="match status" value="2"/>
</dbReference>
<dbReference type="SUPFAM" id="SSF51412">
    <property type="entry name" value="Inosine monophosphate dehydrogenase (IMPDH)"/>
    <property type="match status" value="1"/>
</dbReference>
<dbReference type="RefSeq" id="WP_184093356.1">
    <property type="nucleotide sequence ID" value="NZ_AP023367.1"/>
</dbReference>
<dbReference type="EMBL" id="AP023367">
    <property type="protein sequence ID" value="BCJ94407.1"/>
    <property type="molecule type" value="Genomic_DNA"/>
</dbReference>
<protein>
    <submittedName>
        <fullName evidence="2">2-nitropropane dioxygenase</fullName>
    </submittedName>
</protein>
<dbReference type="PANTHER" id="PTHR32332:SF20">
    <property type="entry name" value="2-NITROPROPANE DIOXYGENASE-LIKE PROTEIN"/>
    <property type="match status" value="1"/>
</dbReference>
<dbReference type="NCBIfam" id="TIGR02814">
    <property type="entry name" value="pfaD_fam"/>
    <property type="match status" value="1"/>
</dbReference>
<keyword evidence="2" id="KW-0560">Oxidoreductase</keyword>
<name>A0A6S6R2V9_9FIRM</name>
<organism evidence="2 3">
    <name type="scientific">Anaerocolumna cellulosilytica</name>
    <dbReference type="NCBI Taxonomy" id="433286"/>
    <lineage>
        <taxon>Bacteria</taxon>
        <taxon>Bacillati</taxon>
        <taxon>Bacillota</taxon>
        <taxon>Clostridia</taxon>
        <taxon>Lachnospirales</taxon>
        <taxon>Lachnospiraceae</taxon>
        <taxon>Anaerocolumna</taxon>
    </lineage>
</organism>
<dbReference type="InterPro" id="IPR049489">
    <property type="entry name" value="FabD-like_helical_ins"/>
</dbReference>
<dbReference type="InterPro" id="IPR013785">
    <property type="entry name" value="Aldolase_TIM"/>
</dbReference>